<evidence type="ECO:0000256" key="8">
    <source>
        <dbReference type="PROSITE-ProRule" id="PRU00169"/>
    </source>
</evidence>
<dbReference type="InterPro" id="IPR003661">
    <property type="entry name" value="HisK_dim/P_dom"/>
</dbReference>
<dbReference type="PANTHER" id="PTHR45339">
    <property type="entry name" value="HYBRID SIGNAL TRANSDUCTION HISTIDINE KINASE J"/>
    <property type="match status" value="1"/>
</dbReference>
<keyword evidence="5" id="KW-0808">Transferase</keyword>
<keyword evidence="9" id="KW-0175">Coiled coil</keyword>
<dbReference type="SMART" id="SM00387">
    <property type="entry name" value="HATPase_c"/>
    <property type="match status" value="1"/>
</dbReference>
<dbReference type="InterPro" id="IPR033417">
    <property type="entry name" value="CHASE8"/>
</dbReference>
<dbReference type="Proteomes" id="UP001162802">
    <property type="component" value="Unassembled WGS sequence"/>
</dbReference>
<dbReference type="InterPro" id="IPR001789">
    <property type="entry name" value="Sig_transdc_resp-reg_receiver"/>
</dbReference>
<dbReference type="Pfam" id="PF00072">
    <property type="entry name" value="Response_reg"/>
    <property type="match status" value="2"/>
</dbReference>
<dbReference type="InterPro" id="IPR011006">
    <property type="entry name" value="CheY-like_superfamily"/>
</dbReference>
<keyword evidence="7" id="KW-0902">Two-component regulatory system</keyword>
<dbReference type="Gene3D" id="3.40.50.2300">
    <property type="match status" value="2"/>
</dbReference>
<gene>
    <name evidence="14" type="ORF">MTR65_19750</name>
</gene>
<sequence>MIIAFRKKLKLLTGLAVASALTVSAMGLIGLQWKTDREQAEQRFVQAASIISSNIAPAILFEDPAVAGENLESIQGLDGIGWVEAVLPGGQVFASYNAAQGARADQLAWEAVVERPIRVDGRQIATLRVGVHYRSLSDILFDNLGAAALITMVAFAIAVLLSHWMDRIAHKPIDTLMSAMRKISASGDSSVRLEQSGDPDLAAIITSFNAMLERLEQGNEALSQSAQALREARDAAEEANVAKSQFLANMSHELRTPLNAIIGYAEVLREELDILELKRSLEDVEWIHTSAHQLLGLINSILDLSKIEAGRMGIDLHEFSPLSVMQEIEGMLAPIAAQRNNTLHIVTDPDIGEAYSDATKLRQCLLNLGANACKFTENGQIFILARADGEDLVFSVSDTGIGMSTSQLNRLFQPFVQADASTTRRYGGTGLGLTITWRFAHMLGGTVEVDSVEGAGTTFTLRVRANLRGHDAGEDDSPEAVQAEAVLDTRLRSTAKPLALIIEDQPSALQLMTRLAQRADFETICAEEGETGLQLAYQHRPDVILLDLTLPRVNGWQVLEALQAAPELRSIPTVVVTVDDDRSRTIEAGAADHLVKPIDHGELNDIFIQYSQKHTGAILIVEDDPGTANLYARGLNQMGYTTQVASGGGEAMRLLQQRMFALIITDLRMPDGDGFSLIDRVAEMPEEQRPKIMVVTGKVLNEEDGMALTSKVVRLIPKNGLSPRKLGRNVQNLEVHGNAA</sequence>
<dbReference type="Pfam" id="PF02518">
    <property type="entry name" value="HATPase_c"/>
    <property type="match status" value="1"/>
</dbReference>
<evidence type="ECO:0000256" key="10">
    <source>
        <dbReference type="SAM" id="Phobius"/>
    </source>
</evidence>
<comment type="caution">
    <text evidence="14">The sequence shown here is derived from an EMBL/GenBank/DDBJ whole genome shotgun (WGS) entry which is preliminary data.</text>
</comment>
<evidence type="ECO:0000256" key="7">
    <source>
        <dbReference type="ARBA" id="ARBA00023012"/>
    </source>
</evidence>
<dbReference type="SMART" id="SM00448">
    <property type="entry name" value="REC"/>
    <property type="match status" value="2"/>
</dbReference>
<dbReference type="SUPFAM" id="SSF47384">
    <property type="entry name" value="Homodimeric domain of signal transducing histidine kinase"/>
    <property type="match status" value="1"/>
</dbReference>
<dbReference type="PRINTS" id="PR00344">
    <property type="entry name" value="BCTRLSENSOR"/>
</dbReference>
<dbReference type="Pfam" id="PF00672">
    <property type="entry name" value="HAMP"/>
    <property type="match status" value="1"/>
</dbReference>
<dbReference type="CDD" id="cd06225">
    <property type="entry name" value="HAMP"/>
    <property type="match status" value="1"/>
</dbReference>
<comment type="catalytic activity">
    <reaction evidence="1">
        <text>ATP + protein L-histidine = ADP + protein N-phospho-L-histidine.</text>
        <dbReference type="EC" id="2.7.13.3"/>
    </reaction>
</comment>
<protein>
    <recommendedName>
        <fullName evidence="3">histidine kinase</fullName>
        <ecNumber evidence="3">2.7.13.3</ecNumber>
    </recommendedName>
</protein>
<dbReference type="Gene3D" id="1.10.287.130">
    <property type="match status" value="1"/>
</dbReference>
<dbReference type="EC" id="2.7.13.3" evidence="3"/>
<dbReference type="Pfam" id="PF00512">
    <property type="entry name" value="HisKA"/>
    <property type="match status" value="1"/>
</dbReference>
<feature type="domain" description="HAMP" evidence="13">
    <location>
        <begin position="167"/>
        <end position="220"/>
    </location>
</feature>
<dbReference type="SUPFAM" id="SSF52172">
    <property type="entry name" value="CheY-like"/>
    <property type="match status" value="2"/>
</dbReference>
<dbReference type="InterPro" id="IPR003594">
    <property type="entry name" value="HATPase_dom"/>
</dbReference>
<dbReference type="EMBL" id="JALHAT010000074">
    <property type="protein sequence ID" value="MCJ1962923.1"/>
    <property type="molecule type" value="Genomic_DNA"/>
</dbReference>
<dbReference type="CDD" id="cd16922">
    <property type="entry name" value="HATPase_EvgS-ArcB-TorS-like"/>
    <property type="match status" value="1"/>
</dbReference>
<dbReference type="CDD" id="cd00082">
    <property type="entry name" value="HisKA"/>
    <property type="match status" value="1"/>
</dbReference>
<dbReference type="Gene3D" id="6.10.340.10">
    <property type="match status" value="1"/>
</dbReference>
<dbReference type="InterPro" id="IPR036097">
    <property type="entry name" value="HisK_dim/P_sf"/>
</dbReference>
<proteinExistence type="predicted"/>
<keyword evidence="10" id="KW-0812">Transmembrane</keyword>
<reference evidence="14" key="1">
    <citation type="submission" date="2022-03" db="EMBL/GenBank/DDBJ databases">
        <title>Identification of a novel bacterium isolated from mangrove sediments.</title>
        <authorList>
            <person name="Pan X."/>
        </authorList>
    </citation>
    <scope>NUCLEOTIDE SEQUENCE</scope>
    <source>
        <strain evidence="14">B2637</strain>
    </source>
</reference>
<dbReference type="InterPro" id="IPR005467">
    <property type="entry name" value="His_kinase_dom"/>
</dbReference>
<keyword evidence="6" id="KW-0418">Kinase</keyword>
<dbReference type="InterPro" id="IPR003660">
    <property type="entry name" value="HAMP_dom"/>
</dbReference>
<feature type="domain" description="Response regulatory" evidence="12">
    <location>
        <begin position="617"/>
        <end position="733"/>
    </location>
</feature>
<evidence type="ECO:0000256" key="3">
    <source>
        <dbReference type="ARBA" id="ARBA00012438"/>
    </source>
</evidence>
<name>A0ABT0AI98_9SPHN</name>
<evidence type="ECO:0000256" key="5">
    <source>
        <dbReference type="ARBA" id="ARBA00022679"/>
    </source>
</evidence>
<dbReference type="InterPro" id="IPR004358">
    <property type="entry name" value="Sig_transdc_His_kin-like_C"/>
</dbReference>
<feature type="modified residue" description="4-aspartylphosphate" evidence="8">
    <location>
        <position position="547"/>
    </location>
</feature>
<dbReference type="CDD" id="cd00156">
    <property type="entry name" value="REC"/>
    <property type="match status" value="1"/>
</dbReference>
<feature type="transmembrane region" description="Helical" evidence="10">
    <location>
        <begin position="144"/>
        <end position="161"/>
    </location>
</feature>
<keyword evidence="4 8" id="KW-0597">Phosphoprotein</keyword>
<feature type="modified residue" description="4-aspartylphosphate" evidence="8">
    <location>
        <position position="666"/>
    </location>
</feature>
<evidence type="ECO:0000313" key="15">
    <source>
        <dbReference type="Proteomes" id="UP001162802"/>
    </source>
</evidence>
<evidence type="ECO:0000256" key="4">
    <source>
        <dbReference type="ARBA" id="ARBA00022553"/>
    </source>
</evidence>
<keyword evidence="10" id="KW-0472">Membrane</keyword>
<dbReference type="SMART" id="SM00304">
    <property type="entry name" value="HAMP"/>
    <property type="match status" value="1"/>
</dbReference>
<evidence type="ECO:0000256" key="9">
    <source>
        <dbReference type="SAM" id="Coils"/>
    </source>
</evidence>
<dbReference type="RefSeq" id="WP_243803259.1">
    <property type="nucleotide sequence ID" value="NZ_JALHAT010000074.1"/>
</dbReference>
<dbReference type="PROSITE" id="PS50885">
    <property type="entry name" value="HAMP"/>
    <property type="match status" value="1"/>
</dbReference>
<keyword evidence="15" id="KW-1185">Reference proteome</keyword>
<dbReference type="PROSITE" id="PS50110">
    <property type="entry name" value="RESPONSE_REGULATORY"/>
    <property type="match status" value="2"/>
</dbReference>
<comment type="subcellular location">
    <subcellularLocation>
        <location evidence="2">Membrane</location>
    </subcellularLocation>
</comment>
<evidence type="ECO:0000259" key="13">
    <source>
        <dbReference type="PROSITE" id="PS50885"/>
    </source>
</evidence>
<dbReference type="PANTHER" id="PTHR45339:SF1">
    <property type="entry name" value="HYBRID SIGNAL TRANSDUCTION HISTIDINE KINASE J"/>
    <property type="match status" value="1"/>
</dbReference>
<dbReference type="Gene3D" id="3.30.565.10">
    <property type="entry name" value="Histidine kinase-like ATPase, C-terminal domain"/>
    <property type="match status" value="1"/>
</dbReference>
<keyword evidence="10" id="KW-1133">Transmembrane helix</keyword>
<feature type="coiled-coil region" evidence="9">
    <location>
        <begin position="212"/>
        <end position="239"/>
    </location>
</feature>
<dbReference type="Pfam" id="PF17152">
    <property type="entry name" value="CHASE8"/>
    <property type="match status" value="1"/>
</dbReference>
<evidence type="ECO:0000256" key="6">
    <source>
        <dbReference type="ARBA" id="ARBA00022777"/>
    </source>
</evidence>
<dbReference type="PROSITE" id="PS50109">
    <property type="entry name" value="HIS_KIN"/>
    <property type="match status" value="1"/>
</dbReference>
<dbReference type="InterPro" id="IPR036890">
    <property type="entry name" value="HATPase_C_sf"/>
</dbReference>
<evidence type="ECO:0000313" key="14">
    <source>
        <dbReference type="EMBL" id="MCJ1962923.1"/>
    </source>
</evidence>
<dbReference type="SMART" id="SM00388">
    <property type="entry name" value="HisKA"/>
    <property type="match status" value="1"/>
</dbReference>
<evidence type="ECO:0000259" key="12">
    <source>
        <dbReference type="PROSITE" id="PS50110"/>
    </source>
</evidence>
<organism evidence="14 15">
    <name type="scientific">Novosphingobium mangrovi</name>
    <name type="common">ex Hu et al. 2023</name>
    <dbReference type="NCBI Taxonomy" id="2930094"/>
    <lineage>
        <taxon>Bacteria</taxon>
        <taxon>Pseudomonadati</taxon>
        <taxon>Pseudomonadota</taxon>
        <taxon>Alphaproteobacteria</taxon>
        <taxon>Sphingomonadales</taxon>
        <taxon>Sphingomonadaceae</taxon>
        <taxon>Novosphingobium</taxon>
    </lineage>
</organism>
<accession>A0ABT0AI98</accession>
<evidence type="ECO:0000259" key="11">
    <source>
        <dbReference type="PROSITE" id="PS50109"/>
    </source>
</evidence>
<feature type="domain" description="Histidine kinase" evidence="11">
    <location>
        <begin position="249"/>
        <end position="467"/>
    </location>
</feature>
<evidence type="ECO:0000256" key="2">
    <source>
        <dbReference type="ARBA" id="ARBA00004370"/>
    </source>
</evidence>
<feature type="domain" description="Response regulatory" evidence="12">
    <location>
        <begin position="498"/>
        <end position="611"/>
    </location>
</feature>
<evidence type="ECO:0000256" key="1">
    <source>
        <dbReference type="ARBA" id="ARBA00000085"/>
    </source>
</evidence>
<dbReference type="SUPFAM" id="SSF55874">
    <property type="entry name" value="ATPase domain of HSP90 chaperone/DNA topoisomerase II/histidine kinase"/>
    <property type="match status" value="1"/>
</dbReference>